<accession>A0A9P4KC27</accession>
<comment type="caution">
    <text evidence="2">The sequence shown here is derived from an EMBL/GenBank/DDBJ whole genome shotgun (WGS) entry which is preliminary data.</text>
</comment>
<name>A0A9P4KC27_9PLEO</name>
<dbReference type="EMBL" id="ML986598">
    <property type="protein sequence ID" value="KAF2266484.1"/>
    <property type="molecule type" value="Genomic_DNA"/>
</dbReference>
<protein>
    <submittedName>
        <fullName evidence="2">Uncharacterized protein</fullName>
    </submittedName>
</protein>
<sequence length="163" mass="17916">MRRSPEIAGCLTLLEQFVLGNKDRTIADRIIGGLATARLHKPTLDTGACAPGFISLRAPQPMTAQQALSTIAISCPTTMRNLGPAVTSSRLHRLLYIHIHSCRCQRGANGRRRLSVCLQYYAVEHGAETGPQKPGRWTGTEQNRPSGDFRIRPHNLLRLPPGD</sequence>
<feature type="region of interest" description="Disordered" evidence="1">
    <location>
        <begin position="128"/>
        <end position="154"/>
    </location>
</feature>
<evidence type="ECO:0000313" key="2">
    <source>
        <dbReference type="EMBL" id="KAF2266484.1"/>
    </source>
</evidence>
<evidence type="ECO:0000313" key="3">
    <source>
        <dbReference type="Proteomes" id="UP000800093"/>
    </source>
</evidence>
<keyword evidence="3" id="KW-1185">Reference proteome</keyword>
<dbReference type="Proteomes" id="UP000800093">
    <property type="component" value="Unassembled WGS sequence"/>
</dbReference>
<dbReference type="AlphaFoldDB" id="A0A9P4KC27"/>
<reference evidence="3" key="1">
    <citation type="journal article" date="2020" name="Stud. Mycol.">
        <title>101 Dothideomycetes genomes: A test case for predicting lifestyles and emergence of pathogens.</title>
        <authorList>
            <person name="Haridas S."/>
            <person name="Albert R."/>
            <person name="Binder M."/>
            <person name="Bloem J."/>
            <person name="LaButti K."/>
            <person name="Salamov A."/>
            <person name="Andreopoulos B."/>
            <person name="Baker S."/>
            <person name="Barry K."/>
            <person name="Bills G."/>
            <person name="Bluhm B."/>
            <person name="Cannon C."/>
            <person name="Castanera R."/>
            <person name="Culley D."/>
            <person name="Daum C."/>
            <person name="Ezra D."/>
            <person name="Gonzalez J."/>
            <person name="Henrissat B."/>
            <person name="Kuo A."/>
            <person name="Liang C."/>
            <person name="Lipzen A."/>
            <person name="Lutzoni F."/>
            <person name="Magnuson J."/>
            <person name="Mondo S."/>
            <person name="Nolan M."/>
            <person name="Ohm R."/>
            <person name="Pangilinan J."/>
            <person name="Park H.-J."/>
            <person name="Ramirez L."/>
            <person name="Alfaro M."/>
            <person name="Sun H."/>
            <person name="Tritt A."/>
            <person name="Yoshinaga Y."/>
            <person name="Zwiers L.-H."/>
            <person name="Turgeon B."/>
            <person name="Goodwin S."/>
            <person name="Spatafora J."/>
            <person name="Crous P."/>
            <person name="Grigoriev I."/>
        </authorList>
    </citation>
    <scope>NUCLEOTIDE SEQUENCE [LARGE SCALE GENOMIC DNA]</scope>
    <source>
        <strain evidence="3">CBS 304.66</strain>
    </source>
</reference>
<gene>
    <name evidence="2" type="ORF">CC78DRAFT_578184</name>
</gene>
<organism evidence="2 3">
    <name type="scientific">Lojkania enalia</name>
    <dbReference type="NCBI Taxonomy" id="147567"/>
    <lineage>
        <taxon>Eukaryota</taxon>
        <taxon>Fungi</taxon>
        <taxon>Dikarya</taxon>
        <taxon>Ascomycota</taxon>
        <taxon>Pezizomycotina</taxon>
        <taxon>Dothideomycetes</taxon>
        <taxon>Pleosporomycetidae</taxon>
        <taxon>Pleosporales</taxon>
        <taxon>Pleosporales incertae sedis</taxon>
        <taxon>Lojkania</taxon>
    </lineage>
</organism>
<proteinExistence type="predicted"/>
<evidence type="ECO:0000256" key="1">
    <source>
        <dbReference type="SAM" id="MobiDB-lite"/>
    </source>
</evidence>